<dbReference type="InterPro" id="IPR036291">
    <property type="entry name" value="NAD(P)-bd_dom_sf"/>
</dbReference>
<dbReference type="PANTHER" id="PTHR24320">
    <property type="entry name" value="RETINOL DEHYDROGENASE"/>
    <property type="match status" value="1"/>
</dbReference>
<sequence>MSRYSVAHADPQGANDARPTAMQIIHDEQMEDKLVGKAVIITGVSSGLGVETARALAATGATLYMTARDLDRAKSALGDIFDPHRMELIHMDHTSLESVRTAAQNILSKTDKITILVCNAGVMAVKDLQLTDQGYELQFATNHLAHFLFFELLRPALLAGSSSEFQSRVVIVSSSSHRMARGLGPSDNYHYQKGGYDPRGAYAQSKIANVYMANEIERRYGSQGLHATSLNPGIIATSLGRHMSEEEIQALLQNPMVQKFQKSPEQGAATTVWGAVSEELAGKGGLLLDNCAVAARGDYDENPLGGDAVPHTYCAEDEARLWKDSLEMVGLSSEN</sequence>
<name>A0A9W9SLU3_9EURO</name>
<dbReference type="PANTHER" id="PTHR24320:SF272">
    <property type="entry name" value="NAD(P)-BINDING ROSSMANN-FOLD SUPERFAMILY PROTEIN"/>
    <property type="match status" value="1"/>
</dbReference>
<keyword evidence="5" id="KW-1185">Reference proteome</keyword>
<dbReference type="OrthoDB" id="191139at2759"/>
<organism evidence="4 5">
    <name type="scientific">Penicillium cataractarum</name>
    <dbReference type="NCBI Taxonomy" id="2100454"/>
    <lineage>
        <taxon>Eukaryota</taxon>
        <taxon>Fungi</taxon>
        <taxon>Dikarya</taxon>
        <taxon>Ascomycota</taxon>
        <taxon>Pezizomycotina</taxon>
        <taxon>Eurotiomycetes</taxon>
        <taxon>Eurotiomycetidae</taxon>
        <taxon>Eurotiales</taxon>
        <taxon>Aspergillaceae</taxon>
        <taxon>Penicillium</taxon>
    </lineage>
</organism>
<reference evidence="4" key="2">
    <citation type="journal article" date="2023" name="IMA Fungus">
        <title>Comparative genomic study of the Penicillium genus elucidates a diverse pangenome and 15 lateral gene transfer events.</title>
        <authorList>
            <person name="Petersen C."/>
            <person name="Sorensen T."/>
            <person name="Nielsen M.R."/>
            <person name="Sondergaard T.E."/>
            <person name="Sorensen J.L."/>
            <person name="Fitzpatrick D.A."/>
            <person name="Frisvad J.C."/>
            <person name="Nielsen K.L."/>
        </authorList>
    </citation>
    <scope>NUCLEOTIDE SEQUENCE</scope>
    <source>
        <strain evidence="4">IBT 29864</strain>
    </source>
</reference>
<evidence type="ECO:0000256" key="2">
    <source>
        <dbReference type="ARBA" id="ARBA00022857"/>
    </source>
</evidence>
<dbReference type="SUPFAM" id="SSF51735">
    <property type="entry name" value="NAD(P)-binding Rossmann-fold domains"/>
    <property type="match status" value="1"/>
</dbReference>
<gene>
    <name evidence="4" type="ORF">N7496_003070</name>
</gene>
<dbReference type="PRINTS" id="PR00081">
    <property type="entry name" value="GDHRDH"/>
</dbReference>
<keyword evidence="2" id="KW-0521">NADP</keyword>
<dbReference type="EMBL" id="JAPZBS010000002">
    <property type="protein sequence ID" value="KAJ5380642.1"/>
    <property type="molecule type" value="Genomic_DNA"/>
</dbReference>
<proteinExistence type="inferred from homology"/>
<comment type="caution">
    <text evidence="4">The sequence shown here is derived from an EMBL/GenBank/DDBJ whole genome shotgun (WGS) entry which is preliminary data.</text>
</comment>
<dbReference type="Proteomes" id="UP001147782">
    <property type="component" value="Unassembled WGS sequence"/>
</dbReference>
<dbReference type="Gene3D" id="3.40.50.720">
    <property type="entry name" value="NAD(P)-binding Rossmann-like Domain"/>
    <property type="match status" value="1"/>
</dbReference>
<dbReference type="RefSeq" id="XP_056558213.1">
    <property type="nucleotide sequence ID" value="XM_056696001.1"/>
</dbReference>
<dbReference type="InterPro" id="IPR002347">
    <property type="entry name" value="SDR_fam"/>
</dbReference>
<reference evidence="4" key="1">
    <citation type="submission" date="2022-11" db="EMBL/GenBank/DDBJ databases">
        <authorList>
            <person name="Petersen C."/>
        </authorList>
    </citation>
    <scope>NUCLEOTIDE SEQUENCE</scope>
    <source>
        <strain evidence="4">IBT 29864</strain>
    </source>
</reference>
<evidence type="ECO:0000256" key="3">
    <source>
        <dbReference type="ARBA" id="ARBA00023002"/>
    </source>
</evidence>
<accession>A0A9W9SLU3</accession>
<evidence type="ECO:0000313" key="4">
    <source>
        <dbReference type="EMBL" id="KAJ5380642.1"/>
    </source>
</evidence>
<evidence type="ECO:0000313" key="5">
    <source>
        <dbReference type="Proteomes" id="UP001147782"/>
    </source>
</evidence>
<keyword evidence="3" id="KW-0560">Oxidoreductase</keyword>
<protein>
    <submittedName>
        <fullName evidence="4">Uncharacterized protein</fullName>
    </submittedName>
</protein>
<comment type="similarity">
    <text evidence="1">Belongs to the short-chain dehydrogenases/reductases (SDR) family.</text>
</comment>
<dbReference type="Pfam" id="PF00106">
    <property type="entry name" value="adh_short"/>
    <property type="match status" value="1"/>
</dbReference>
<dbReference type="GeneID" id="81435178"/>
<dbReference type="AlphaFoldDB" id="A0A9W9SLU3"/>
<dbReference type="GO" id="GO:0016491">
    <property type="term" value="F:oxidoreductase activity"/>
    <property type="evidence" value="ECO:0007669"/>
    <property type="project" value="UniProtKB-KW"/>
</dbReference>
<evidence type="ECO:0000256" key="1">
    <source>
        <dbReference type="ARBA" id="ARBA00006484"/>
    </source>
</evidence>